<protein>
    <submittedName>
        <fullName evidence="2">Uncharacterized protein</fullName>
    </submittedName>
</protein>
<evidence type="ECO:0000313" key="3">
    <source>
        <dbReference type="Proteomes" id="UP000315522"/>
    </source>
</evidence>
<proteinExistence type="predicted"/>
<dbReference type="AlphaFoldDB" id="A0A559M2R9"/>
<dbReference type="Proteomes" id="UP000315522">
    <property type="component" value="Unassembled WGS sequence"/>
</dbReference>
<organism evidence="2 3">
    <name type="scientific">Lachnellula willkommii</name>
    <dbReference type="NCBI Taxonomy" id="215461"/>
    <lineage>
        <taxon>Eukaryota</taxon>
        <taxon>Fungi</taxon>
        <taxon>Dikarya</taxon>
        <taxon>Ascomycota</taxon>
        <taxon>Pezizomycotina</taxon>
        <taxon>Leotiomycetes</taxon>
        <taxon>Helotiales</taxon>
        <taxon>Lachnaceae</taxon>
        <taxon>Lachnellula</taxon>
    </lineage>
</organism>
<comment type="caution">
    <text evidence="2">The sequence shown here is derived from an EMBL/GenBank/DDBJ whole genome shotgun (WGS) entry which is preliminary data.</text>
</comment>
<keyword evidence="3" id="KW-1185">Reference proteome</keyword>
<dbReference type="EMBL" id="QGML01002596">
    <property type="protein sequence ID" value="TVY87267.1"/>
    <property type="molecule type" value="Genomic_DNA"/>
</dbReference>
<sequence>MPFKPSQPRQHRRKGEGPTKKQKHTTAGIRWWSPTQLLICRSEACVWQSGRDAQFSSVYGQQRREAVADY</sequence>
<name>A0A559M2R9_9HELO</name>
<feature type="region of interest" description="Disordered" evidence="1">
    <location>
        <begin position="1"/>
        <end position="27"/>
    </location>
</feature>
<reference evidence="2 3" key="1">
    <citation type="submission" date="2018-05" db="EMBL/GenBank/DDBJ databases">
        <title>Genome sequencing and assembly of the regulated plant pathogen Lachnellula willkommii and related sister species for the development of diagnostic species identification markers.</title>
        <authorList>
            <person name="Giroux E."/>
            <person name="Bilodeau G."/>
        </authorList>
    </citation>
    <scope>NUCLEOTIDE SEQUENCE [LARGE SCALE GENOMIC DNA]</scope>
    <source>
        <strain evidence="2 3">CBS 172.35</strain>
    </source>
</reference>
<feature type="compositionally biased region" description="Basic residues" evidence="1">
    <location>
        <begin position="9"/>
        <end position="24"/>
    </location>
</feature>
<evidence type="ECO:0000313" key="2">
    <source>
        <dbReference type="EMBL" id="TVY87267.1"/>
    </source>
</evidence>
<gene>
    <name evidence="2" type="ORF">LAWI1_G007411</name>
</gene>
<evidence type="ECO:0000256" key="1">
    <source>
        <dbReference type="SAM" id="MobiDB-lite"/>
    </source>
</evidence>
<accession>A0A559M2R9</accession>